<keyword evidence="1" id="KW-0808">Transferase</keyword>
<evidence type="ECO:0000256" key="2">
    <source>
        <dbReference type="ARBA" id="ARBA00022777"/>
    </source>
</evidence>
<dbReference type="Gene3D" id="1.25.40.340">
    <property type="match status" value="1"/>
</dbReference>
<protein>
    <submittedName>
        <fullName evidence="4">Dihydroxyacetone kinase subunit L</fullName>
    </submittedName>
</protein>
<keyword evidence="5" id="KW-1185">Reference proteome</keyword>
<sequence>MSVNHAPRTLTRATVTAWLMRFGATVRSVEPELTALDQQAGDGDFGANLATGMDGVRRALESLSAAPTVGEDTAATPLAAAAGVFLDDVGGTSGPLFGLLFQELADAVAAAAPTPPGTGELAAGIAAGTAAIQRVGEAEVGDKTMIDALLPAAKALADCPPTADPSRSLRLAAVAAHRGARATAYLRARRGRASYTGDHAVGVPDPGALAVALLFASADGELTTVSRLPEHRGAEY</sequence>
<feature type="domain" description="DhaL" evidence="3">
    <location>
        <begin position="13"/>
        <end position="220"/>
    </location>
</feature>
<name>A0A3M8WZG0_9ACTN</name>
<comment type="caution">
    <text evidence="4">The sequence shown here is derived from an EMBL/GenBank/DDBJ whole genome shotgun (WGS) entry which is preliminary data.</text>
</comment>
<evidence type="ECO:0000313" key="5">
    <source>
        <dbReference type="Proteomes" id="UP000275401"/>
    </source>
</evidence>
<dbReference type="InterPro" id="IPR036117">
    <property type="entry name" value="DhaL_dom_sf"/>
</dbReference>
<dbReference type="Proteomes" id="UP000275401">
    <property type="component" value="Unassembled WGS sequence"/>
</dbReference>
<dbReference type="InterPro" id="IPR050861">
    <property type="entry name" value="Dihydroxyacetone_Kinase"/>
</dbReference>
<dbReference type="PANTHER" id="PTHR28629">
    <property type="entry name" value="TRIOKINASE/FMN CYCLASE"/>
    <property type="match status" value="1"/>
</dbReference>
<dbReference type="SMART" id="SM01120">
    <property type="entry name" value="Dak2"/>
    <property type="match status" value="1"/>
</dbReference>
<proteinExistence type="predicted"/>
<dbReference type="PROSITE" id="PS51480">
    <property type="entry name" value="DHAL"/>
    <property type="match status" value="1"/>
</dbReference>
<reference evidence="4 5" key="1">
    <citation type="submission" date="2018-11" db="EMBL/GenBank/DDBJ databases">
        <title>The Potential of Streptomyces as Biocontrol Agents against the Tomato grey mould, Botrytis cinerea (Gray mold) Frontiers in Microbiology.</title>
        <authorList>
            <person name="Li D."/>
        </authorList>
    </citation>
    <scope>NUCLEOTIDE SEQUENCE [LARGE SCALE GENOMIC DNA]</scope>
    <source>
        <strain evidence="4 5">NEAU-LD23</strain>
    </source>
</reference>
<dbReference type="GO" id="GO:0004371">
    <property type="term" value="F:glycerone kinase activity"/>
    <property type="evidence" value="ECO:0007669"/>
    <property type="project" value="InterPro"/>
</dbReference>
<dbReference type="InterPro" id="IPR012737">
    <property type="entry name" value="DhaK_L_YcgS"/>
</dbReference>
<accession>A0A3M8WZG0</accession>
<dbReference type="PANTHER" id="PTHR28629:SF4">
    <property type="entry name" value="TRIOKINASE_FMN CYCLASE"/>
    <property type="match status" value="1"/>
</dbReference>
<dbReference type="FunFam" id="1.25.40.340:FF:000002">
    <property type="entry name" value="Dihydroxyacetone kinase, L subunit"/>
    <property type="match status" value="1"/>
</dbReference>
<dbReference type="GO" id="GO:0005829">
    <property type="term" value="C:cytosol"/>
    <property type="evidence" value="ECO:0007669"/>
    <property type="project" value="TreeGrafter"/>
</dbReference>
<dbReference type="SUPFAM" id="SSF101473">
    <property type="entry name" value="DhaL-like"/>
    <property type="match status" value="1"/>
</dbReference>
<dbReference type="AlphaFoldDB" id="A0A3M8WZG0"/>
<organism evidence="4 5">
    <name type="scientific">Streptomyces botrytidirepellens</name>
    <dbReference type="NCBI Taxonomy" id="2486417"/>
    <lineage>
        <taxon>Bacteria</taxon>
        <taxon>Bacillati</taxon>
        <taxon>Actinomycetota</taxon>
        <taxon>Actinomycetes</taxon>
        <taxon>Kitasatosporales</taxon>
        <taxon>Streptomycetaceae</taxon>
        <taxon>Streptomyces</taxon>
    </lineage>
</organism>
<evidence type="ECO:0000313" key="4">
    <source>
        <dbReference type="EMBL" id="RNG34101.1"/>
    </source>
</evidence>
<gene>
    <name evidence="4" type="primary">dhaL</name>
    <name evidence="4" type="ORF">EEJ42_06655</name>
</gene>
<evidence type="ECO:0000256" key="1">
    <source>
        <dbReference type="ARBA" id="ARBA00022679"/>
    </source>
</evidence>
<dbReference type="InterPro" id="IPR004007">
    <property type="entry name" value="DhaL_dom"/>
</dbReference>
<dbReference type="Pfam" id="PF02734">
    <property type="entry name" value="Dak2"/>
    <property type="match status" value="1"/>
</dbReference>
<keyword evidence="2 4" id="KW-0418">Kinase</keyword>
<dbReference type="RefSeq" id="WP_123099041.1">
    <property type="nucleotide sequence ID" value="NZ_RIBZ01000088.1"/>
</dbReference>
<dbReference type="GO" id="GO:0019563">
    <property type="term" value="P:glycerol catabolic process"/>
    <property type="evidence" value="ECO:0007669"/>
    <property type="project" value="TreeGrafter"/>
</dbReference>
<evidence type="ECO:0000259" key="3">
    <source>
        <dbReference type="PROSITE" id="PS51480"/>
    </source>
</evidence>
<dbReference type="EMBL" id="RIBZ01000088">
    <property type="protein sequence ID" value="RNG34101.1"/>
    <property type="molecule type" value="Genomic_DNA"/>
</dbReference>
<dbReference type="NCBIfam" id="TIGR02365">
    <property type="entry name" value="dha_L_ycgS"/>
    <property type="match status" value="1"/>
</dbReference>